<name>A0A2U1MYM1_ARTAN</name>
<dbReference type="Pfam" id="PF21467">
    <property type="entry name" value="BetaGal_gal-bd"/>
    <property type="match status" value="1"/>
</dbReference>
<sequence length="160" mass="17806">MACAEAKENGSYKFLNGLIANKKCHGRLMKSGLQTRTLFELRKTGILGPVTLDGLDHGRVDLSRAQWSYKVELNGEANQVQQPLKWYKAYFDAPAGNEPLALDLKHMVRGQVWINGQSIGRYWTKPANGTCGICKYPGAFRPGKCHTGCGAPTQGWYIFR</sequence>
<protein>
    <submittedName>
        <fullName evidence="4">D-galactoside/L-rhamnose binding SUEL lectin domain-containing protein</fullName>
    </submittedName>
</protein>
<evidence type="ECO:0000256" key="2">
    <source>
        <dbReference type="ARBA" id="ARBA00023295"/>
    </source>
</evidence>
<reference evidence="4 5" key="1">
    <citation type="journal article" date="2018" name="Mol. Plant">
        <title>The genome of Artemisia annua provides insight into the evolution of Asteraceae family and artemisinin biosynthesis.</title>
        <authorList>
            <person name="Shen Q."/>
            <person name="Zhang L."/>
            <person name="Liao Z."/>
            <person name="Wang S."/>
            <person name="Yan T."/>
            <person name="Shi P."/>
            <person name="Liu M."/>
            <person name="Fu X."/>
            <person name="Pan Q."/>
            <person name="Wang Y."/>
            <person name="Lv Z."/>
            <person name="Lu X."/>
            <person name="Zhang F."/>
            <person name="Jiang W."/>
            <person name="Ma Y."/>
            <person name="Chen M."/>
            <person name="Hao X."/>
            <person name="Li L."/>
            <person name="Tang Y."/>
            <person name="Lv G."/>
            <person name="Zhou Y."/>
            <person name="Sun X."/>
            <person name="Brodelius P.E."/>
            <person name="Rose J.K.C."/>
            <person name="Tang K."/>
        </authorList>
    </citation>
    <scope>NUCLEOTIDE SEQUENCE [LARGE SCALE GENOMIC DNA]</scope>
    <source>
        <strain evidence="5">cv. Huhao1</strain>
        <tissue evidence="4">Leaf</tissue>
    </source>
</reference>
<dbReference type="GO" id="GO:0030246">
    <property type="term" value="F:carbohydrate binding"/>
    <property type="evidence" value="ECO:0007669"/>
    <property type="project" value="UniProtKB-KW"/>
</dbReference>
<keyword evidence="2" id="KW-0326">Glycosidase</keyword>
<dbReference type="GO" id="GO:0005975">
    <property type="term" value="P:carbohydrate metabolic process"/>
    <property type="evidence" value="ECO:0007669"/>
    <property type="project" value="InterPro"/>
</dbReference>
<comment type="caution">
    <text evidence="4">The sequence shown here is derived from an EMBL/GenBank/DDBJ whole genome shotgun (WGS) entry which is preliminary data.</text>
</comment>
<evidence type="ECO:0000259" key="3">
    <source>
        <dbReference type="Pfam" id="PF21467"/>
    </source>
</evidence>
<accession>A0A2U1MYM1</accession>
<dbReference type="EMBL" id="PKPP01004045">
    <property type="protein sequence ID" value="PWA66358.1"/>
    <property type="molecule type" value="Genomic_DNA"/>
</dbReference>
<dbReference type="STRING" id="35608.A0A2U1MYM1"/>
<dbReference type="InterPro" id="IPR008979">
    <property type="entry name" value="Galactose-bd-like_sf"/>
</dbReference>
<dbReference type="InterPro" id="IPR001944">
    <property type="entry name" value="Glycoside_Hdrlase_35"/>
</dbReference>
<keyword evidence="5" id="KW-1185">Reference proteome</keyword>
<gene>
    <name evidence="4" type="ORF">CTI12_AA331780</name>
</gene>
<keyword evidence="1" id="KW-0378">Hydrolase</keyword>
<dbReference type="SUPFAM" id="SSF49785">
    <property type="entry name" value="Galactose-binding domain-like"/>
    <property type="match status" value="1"/>
</dbReference>
<dbReference type="AlphaFoldDB" id="A0A2U1MYM1"/>
<evidence type="ECO:0000256" key="1">
    <source>
        <dbReference type="ARBA" id="ARBA00022801"/>
    </source>
</evidence>
<dbReference type="OrthoDB" id="1657402at2759"/>
<dbReference type="InterPro" id="IPR048913">
    <property type="entry name" value="BetaGal_gal-bd"/>
</dbReference>
<organism evidence="4 5">
    <name type="scientific">Artemisia annua</name>
    <name type="common">Sweet wormwood</name>
    <dbReference type="NCBI Taxonomy" id="35608"/>
    <lineage>
        <taxon>Eukaryota</taxon>
        <taxon>Viridiplantae</taxon>
        <taxon>Streptophyta</taxon>
        <taxon>Embryophyta</taxon>
        <taxon>Tracheophyta</taxon>
        <taxon>Spermatophyta</taxon>
        <taxon>Magnoliopsida</taxon>
        <taxon>eudicotyledons</taxon>
        <taxon>Gunneridae</taxon>
        <taxon>Pentapetalae</taxon>
        <taxon>asterids</taxon>
        <taxon>campanulids</taxon>
        <taxon>Asterales</taxon>
        <taxon>Asteraceae</taxon>
        <taxon>Asteroideae</taxon>
        <taxon>Anthemideae</taxon>
        <taxon>Artemisiinae</taxon>
        <taxon>Artemisia</taxon>
    </lineage>
</organism>
<proteinExistence type="predicted"/>
<dbReference type="PANTHER" id="PTHR23421">
    <property type="entry name" value="BETA-GALACTOSIDASE RELATED"/>
    <property type="match status" value="1"/>
</dbReference>
<dbReference type="PRINTS" id="PR00742">
    <property type="entry name" value="GLHYDRLASE35"/>
</dbReference>
<dbReference type="GO" id="GO:0004553">
    <property type="term" value="F:hydrolase activity, hydrolyzing O-glycosyl compounds"/>
    <property type="evidence" value="ECO:0007669"/>
    <property type="project" value="InterPro"/>
</dbReference>
<evidence type="ECO:0000313" key="5">
    <source>
        <dbReference type="Proteomes" id="UP000245207"/>
    </source>
</evidence>
<dbReference type="Proteomes" id="UP000245207">
    <property type="component" value="Unassembled WGS sequence"/>
</dbReference>
<dbReference type="Gene3D" id="2.60.120.260">
    <property type="entry name" value="Galactose-binding domain-like"/>
    <property type="match status" value="1"/>
</dbReference>
<feature type="domain" description="Beta-galactosidase galactose-binding" evidence="3">
    <location>
        <begin position="85"/>
        <end position="128"/>
    </location>
</feature>
<evidence type="ECO:0000313" key="4">
    <source>
        <dbReference type="EMBL" id="PWA66358.1"/>
    </source>
</evidence>
<keyword evidence="4" id="KW-0430">Lectin</keyword>